<dbReference type="Proteomes" id="UP000191680">
    <property type="component" value="Unassembled WGS sequence"/>
</dbReference>
<evidence type="ECO:0000313" key="4">
    <source>
        <dbReference type="EMBL" id="OQD42721.1"/>
    </source>
</evidence>
<evidence type="ECO:0000256" key="2">
    <source>
        <dbReference type="SAM" id="SignalP"/>
    </source>
</evidence>
<dbReference type="InterPro" id="IPR049492">
    <property type="entry name" value="BD-FAE-like_dom"/>
</dbReference>
<dbReference type="PANTHER" id="PTHR48081">
    <property type="entry name" value="AB HYDROLASE SUPERFAMILY PROTEIN C4A8.06C"/>
    <property type="match status" value="1"/>
</dbReference>
<feature type="domain" description="BD-FAE-like" evidence="3">
    <location>
        <begin position="66"/>
        <end position="274"/>
    </location>
</feature>
<evidence type="ECO:0000259" key="3">
    <source>
        <dbReference type="Pfam" id="PF20434"/>
    </source>
</evidence>
<evidence type="ECO:0000313" key="5">
    <source>
        <dbReference type="Proteomes" id="UP000191680"/>
    </source>
</evidence>
<reference evidence="4 5" key="1">
    <citation type="submission" date="2016-12" db="EMBL/GenBank/DDBJ databases">
        <authorList>
            <person name="Song W.-J."/>
            <person name="Kurnit D.M."/>
        </authorList>
    </citation>
    <scope>NUCLEOTIDE SEQUENCE [LARGE SCALE GENOMIC DNA]</scope>
    <source>
        <strain evidence="4 5">HSG9</strain>
    </source>
</reference>
<keyword evidence="1" id="KW-0378">Hydrolase</keyword>
<dbReference type="AlphaFoldDB" id="A0A1V6LRA0"/>
<dbReference type="SUPFAM" id="SSF53474">
    <property type="entry name" value="alpha/beta-Hydrolases"/>
    <property type="match status" value="1"/>
</dbReference>
<dbReference type="RefSeq" id="WP_080319043.1">
    <property type="nucleotide sequence ID" value="NZ_MTBC01000005.1"/>
</dbReference>
<organism evidence="4 5">
    <name type="scientific">Croceivirga radicis</name>
    <dbReference type="NCBI Taxonomy" id="1929488"/>
    <lineage>
        <taxon>Bacteria</taxon>
        <taxon>Pseudomonadati</taxon>
        <taxon>Bacteroidota</taxon>
        <taxon>Flavobacteriia</taxon>
        <taxon>Flavobacteriales</taxon>
        <taxon>Flavobacteriaceae</taxon>
        <taxon>Croceivirga</taxon>
    </lineage>
</organism>
<dbReference type="InterPro" id="IPR029058">
    <property type="entry name" value="AB_hydrolase_fold"/>
</dbReference>
<dbReference type="PANTHER" id="PTHR48081:SF13">
    <property type="entry name" value="ALPHA_BETA HYDROLASE"/>
    <property type="match status" value="1"/>
</dbReference>
<keyword evidence="5" id="KW-1185">Reference proteome</keyword>
<dbReference type="Pfam" id="PF20434">
    <property type="entry name" value="BD-FAE"/>
    <property type="match status" value="1"/>
</dbReference>
<proteinExistence type="predicted"/>
<name>A0A1V6LRA0_9FLAO</name>
<feature type="chain" id="PRO_5012257894" description="BD-FAE-like domain-containing protein" evidence="2">
    <location>
        <begin position="23"/>
        <end position="316"/>
    </location>
</feature>
<gene>
    <name evidence="4" type="ORF">BUL40_09380</name>
</gene>
<feature type="signal peptide" evidence="2">
    <location>
        <begin position="1"/>
        <end position="22"/>
    </location>
</feature>
<dbReference type="InterPro" id="IPR050300">
    <property type="entry name" value="GDXG_lipolytic_enzyme"/>
</dbReference>
<evidence type="ECO:0000256" key="1">
    <source>
        <dbReference type="ARBA" id="ARBA00022801"/>
    </source>
</evidence>
<keyword evidence="2" id="KW-0732">Signal</keyword>
<protein>
    <recommendedName>
        <fullName evidence="3">BD-FAE-like domain-containing protein</fullName>
    </recommendedName>
</protein>
<accession>A0A1V6LRA0</accession>
<dbReference type="Gene3D" id="3.40.50.1820">
    <property type="entry name" value="alpha/beta hydrolase"/>
    <property type="match status" value="1"/>
</dbReference>
<dbReference type="GO" id="GO:0016787">
    <property type="term" value="F:hydrolase activity"/>
    <property type="evidence" value="ECO:0007669"/>
    <property type="project" value="UniProtKB-KW"/>
</dbReference>
<dbReference type="EMBL" id="MTBC01000005">
    <property type="protein sequence ID" value="OQD42721.1"/>
    <property type="molecule type" value="Genomic_DNA"/>
</dbReference>
<comment type="caution">
    <text evidence="4">The sequence shown here is derived from an EMBL/GenBank/DDBJ whole genome shotgun (WGS) entry which is preliminary data.</text>
</comment>
<dbReference type="OrthoDB" id="9777975at2"/>
<sequence length="316" mass="35168">MNYLKRLIVVMGILIFLTKCNAQNKDIDNNREAKPKREMNIPQLPENLITFKNQAYKSVNGKRLLLDVYKNKVVANPPLLVWIHGGAWKRGSKEAFITKNNNLVNAVLNKGYALASINYRLSGEAIFPAQIQDCNDAINFLYEHADTYGFNKDAIALMGRSAGGHLAALVATSNTSGRGDFMGDRDKILFKVKALVDFFGPSDLINFKAYGTDKGTGTPEADLLGGSPLEKERLARAASPIYYVNAQSPPTILFHGTADRNVPSKQSELFKSELDKHNIISELYLVDGARHGDPIFDTEVYVTKTMQFLQKHFPVK</sequence>